<dbReference type="InterPro" id="IPR050449">
    <property type="entry name" value="Ephrin_rcpt_TKs"/>
</dbReference>
<dbReference type="GO" id="GO:0005886">
    <property type="term" value="C:plasma membrane"/>
    <property type="evidence" value="ECO:0007669"/>
    <property type="project" value="TreeGrafter"/>
</dbReference>
<name>A0A9W9YBX0_9CNID</name>
<keyword evidence="9" id="KW-1185">Reference proteome</keyword>
<keyword evidence="5 8" id="KW-0675">Receptor</keyword>
<dbReference type="GO" id="GO:0005524">
    <property type="term" value="F:ATP binding"/>
    <property type="evidence" value="ECO:0007669"/>
    <property type="project" value="UniProtKB-KW"/>
</dbReference>
<dbReference type="SUPFAM" id="SSF49785">
    <property type="entry name" value="Galactose-binding domain-like"/>
    <property type="match status" value="1"/>
</dbReference>
<reference evidence="8" key="1">
    <citation type="submission" date="2023-01" db="EMBL/GenBank/DDBJ databases">
        <title>Genome assembly of the deep-sea coral Lophelia pertusa.</title>
        <authorList>
            <person name="Herrera S."/>
            <person name="Cordes E."/>
        </authorList>
    </citation>
    <scope>NUCLEOTIDE SEQUENCE</scope>
    <source>
        <strain evidence="8">USNM1676648</strain>
        <tissue evidence="8">Polyp</tissue>
    </source>
</reference>
<dbReference type="Pfam" id="PF01404">
    <property type="entry name" value="Ephrin_lbd"/>
    <property type="match status" value="1"/>
</dbReference>
<evidence type="ECO:0000256" key="4">
    <source>
        <dbReference type="ARBA" id="ARBA00023136"/>
    </source>
</evidence>
<dbReference type="PROSITE" id="PS51550">
    <property type="entry name" value="EPH_LBD"/>
    <property type="match status" value="1"/>
</dbReference>
<sequence length="293" mass="32412">MKRQLFHRNEARFLLSVLVQVLFIVHLASSETVARAQSEKKTVEEAAIISFVVVAHTFSSKREPIQKRQWSRSSQTGEYLVCDLPETATKSTNNWLISNFIDLQGAVSVTVKVEFTARQCDVQSLPFCTQSFKIYFYQMDNMIISGVQKATILAGHFTLAGKINAYNVWNSGQPRISNKASVQFSVQSKGLYLGFQDIGGCIALGKVQLSANFCPAQISGGVNYNRTSSPPDGNSLKVYGKCAVNSQSLHHANSLYMECLSNGSWSRPTSALTCFVNLDIKSLLRDVKVNVFS</sequence>
<proteinExistence type="predicted"/>
<dbReference type="GO" id="GO:0004714">
    <property type="term" value="F:transmembrane receptor protein tyrosine kinase activity"/>
    <property type="evidence" value="ECO:0007669"/>
    <property type="project" value="UniProtKB-EC"/>
</dbReference>
<evidence type="ECO:0000313" key="8">
    <source>
        <dbReference type="EMBL" id="KAJ7331698.1"/>
    </source>
</evidence>
<evidence type="ECO:0000256" key="5">
    <source>
        <dbReference type="ARBA" id="ARBA00023170"/>
    </source>
</evidence>
<evidence type="ECO:0000259" key="7">
    <source>
        <dbReference type="PROSITE" id="PS51550"/>
    </source>
</evidence>
<accession>A0A9W9YBX0</accession>
<evidence type="ECO:0000256" key="1">
    <source>
        <dbReference type="ARBA" id="ARBA00004167"/>
    </source>
</evidence>
<dbReference type="InterPro" id="IPR008979">
    <property type="entry name" value="Galactose-bd-like_sf"/>
</dbReference>
<dbReference type="AlphaFoldDB" id="A0A9W9YBX0"/>
<organism evidence="8 9">
    <name type="scientific">Desmophyllum pertusum</name>
    <dbReference type="NCBI Taxonomy" id="174260"/>
    <lineage>
        <taxon>Eukaryota</taxon>
        <taxon>Metazoa</taxon>
        <taxon>Cnidaria</taxon>
        <taxon>Anthozoa</taxon>
        <taxon>Hexacorallia</taxon>
        <taxon>Scleractinia</taxon>
        <taxon>Caryophylliina</taxon>
        <taxon>Caryophylliidae</taxon>
        <taxon>Desmophyllum</taxon>
    </lineage>
</organism>
<keyword evidence="8" id="KW-0808">Transferase</keyword>
<keyword evidence="6" id="KW-0732">Signal</keyword>
<comment type="subcellular location">
    <subcellularLocation>
        <location evidence="1">Membrane</location>
        <topology evidence="1">Single-pass membrane protein</topology>
    </subcellularLocation>
</comment>
<evidence type="ECO:0000256" key="6">
    <source>
        <dbReference type="SAM" id="SignalP"/>
    </source>
</evidence>
<dbReference type="PANTHER" id="PTHR46877:SF14">
    <property type="entry name" value="RECEPTOR PROTEIN-TYROSINE KINASE"/>
    <property type="match status" value="1"/>
</dbReference>
<dbReference type="SMART" id="SM00615">
    <property type="entry name" value="EPH_lbd"/>
    <property type="match status" value="1"/>
</dbReference>
<keyword evidence="3" id="KW-0067">ATP-binding</keyword>
<feature type="domain" description="Eph LBD" evidence="7">
    <location>
        <begin position="32"/>
        <end position="219"/>
    </location>
</feature>
<gene>
    <name evidence="8" type="primary">EPHB1_2</name>
    <name evidence="8" type="ORF">OS493_019292</name>
</gene>
<keyword evidence="4" id="KW-0472">Membrane</keyword>
<feature type="chain" id="PRO_5040950268" evidence="6">
    <location>
        <begin position="31"/>
        <end position="293"/>
    </location>
</feature>
<dbReference type="EC" id="2.7.10.1" evidence="8"/>
<evidence type="ECO:0000256" key="3">
    <source>
        <dbReference type="ARBA" id="ARBA00022840"/>
    </source>
</evidence>
<dbReference type="OrthoDB" id="4062651at2759"/>
<keyword evidence="2" id="KW-0547">Nucleotide-binding</keyword>
<evidence type="ECO:0000313" key="9">
    <source>
        <dbReference type="Proteomes" id="UP001163046"/>
    </source>
</evidence>
<feature type="signal peptide" evidence="6">
    <location>
        <begin position="1"/>
        <end position="30"/>
    </location>
</feature>
<dbReference type="Gene3D" id="2.60.120.260">
    <property type="entry name" value="Galactose-binding domain-like"/>
    <property type="match status" value="1"/>
</dbReference>
<dbReference type="Proteomes" id="UP001163046">
    <property type="component" value="Unassembled WGS sequence"/>
</dbReference>
<protein>
    <submittedName>
        <fullName evidence="8">Ephrin type-B receptor 1</fullName>
        <ecNumber evidence="8">2.7.10.1</ecNumber>
    </submittedName>
</protein>
<dbReference type="EMBL" id="MU827788">
    <property type="protein sequence ID" value="KAJ7331698.1"/>
    <property type="molecule type" value="Genomic_DNA"/>
</dbReference>
<evidence type="ECO:0000256" key="2">
    <source>
        <dbReference type="ARBA" id="ARBA00022741"/>
    </source>
</evidence>
<dbReference type="InterPro" id="IPR001090">
    <property type="entry name" value="Ephrin_rcpt_lig-bd_dom"/>
</dbReference>
<comment type="caution">
    <text evidence="8">The sequence shown here is derived from an EMBL/GenBank/DDBJ whole genome shotgun (WGS) entry which is preliminary data.</text>
</comment>
<dbReference type="PANTHER" id="PTHR46877">
    <property type="entry name" value="EPH RECEPTOR A5"/>
    <property type="match status" value="1"/>
</dbReference>